<evidence type="ECO:0000256" key="2">
    <source>
        <dbReference type="SAM" id="MobiDB-lite"/>
    </source>
</evidence>
<dbReference type="KEGG" id="sur:STAUR_8246"/>
<evidence type="ECO:0000256" key="1">
    <source>
        <dbReference type="SAM" id="Coils"/>
    </source>
</evidence>
<feature type="coiled-coil region" evidence="1">
    <location>
        <begin position="117"/>
        <end position="144"/>
    </location>
</feature>
<evidence type="ECO:0000313" key="4">
    <source>
        <dbReference type="EMBL" id="EAU65026.1"/>
    </source>
</evidence>
<evidence type="ECO:0000313" key="6">
    <source>
        <dbReference type="Proteomes" id="UP000032702"/>
    </source>
</evidence>
<dbReference type="EMBL" id="AAMD01000095">
    <property type="protein sequence ID" value="EAU65026.1"/>
    <property type="molecule type" value="Genomic_DNA"/>
</dbReference>
<protein>
    <submittedName>
        <fullName evidence="4">Uncharacterized protein</fullName>
    </submittedName>
</protein>
<proteinExistence type="predicted"/>
<evidence type="ECO:0000313" key="3">
    <source>
        <dbReference type="EMBL" id="ADO76001.1"/>
    </source>
</evidence>
<dbReference type="Proteomes" id="UP000032702">
    <property type="component" value="Unassembled WGS sequence"/>
</dbReference>
<feature type="compositionally biased region" description="Polar residues" evidence="2">
    <location>
        <begin position="58"/>
        <end position="67"/>
    </location>
</feature>
<dbReference type="EMBL" id="CP002271">
    <property type="protein sequence ID" value="ADO76001.1"/>
    <property type="molecule type" value="Genomic_DNA"/>
</dbReference>
<dbReference type="AlphaFoldDB" id="Q08X35"/>
<name>Q08X35_STIAD</name>
<keyword evidence="5" id="KW-1185">Reference proteome</keyword>
<dbReference type="Proteomes" id="UP000001351">
    <property type="component" value="Chromosome"/>
</dbReference>
<accession>Q08X35</accession>
<feature type="region of interest" description="Disordered" evidence="2">
    <location>
        <begin position="25"/>
        <end position="75"/>
    </location>
</feature>
<dbReference type="HOGENOM" id="CLU_1585482_0_0_7"/>
<gene>
    <name evidence="3" type="ordered locus">STAUR_8246</name>
    <name evidence="4" type="ORF">STIAU_3158</name>
</gene>
<feature type="compositionally biased region" description="Low complexity" evidence="2">
    <location>
        <begin position="25"/>
        <end position="41"/>
    </location>
</feature>
<reference evidence="3 5" key="2">
    <citation type="journal article" date="2011" name="Mol. Biol. Evol.">
        <title>Comparative genomic analysis of fruiting body formation in Myxococcales.</title>
        <authorList>
            <person name="Huntley S."/>
            <person name="Hamann N."/>
            <person name="Wegener-Feldbrugge S."/>
            <person name="Treuner-Lange A."/>
            <person name="Kube M."/>
            <person name="Reinhardt R."/>
            <person name="Klages S."/>
            <person name="Muller R."/>
            <person name="Ronning C.M."/>
            <person name="Nierman W.C."/>
            <person name="Sogaard-Andersen L."/>
        </authorList>
    </citation>
    <scope>NUCLEOTIDE SEQUENCE [LARGE SCALE GENOMIC DNA]</scope>
    <source>
        <strain evidence="3 5">DW4/3-1</strain>
    </source>
</reference>
<keyword evidence="1" id="KW-0175">Coiled coil</keyword>
<organism evidence="4 6">
    <name type="scientific">Stigmatella aurantiaca (strain DW4/3-1)</name>
    <dbReference type="NCBI Taxonomy" id="378806"/>
    <lineage>
        <taxon>Bacteria</taxon>
        <taxon>Pseudomonadati</taxon>
        <taxon>Myxococcota</taxon>
        <taxon>Myxococcia</taxon>
        <taxon>Myxococcales</taxon>
        <taxon>Cystobacterineae</taxon>
        <taxon>Archangiaceae</taxon>
        <taxon>Stigmatella</taxon>
    </lineage>
</organism>
<evidence type="ECO:0000313" key="5">
    <source>
        <dbReference type="Proteomes" id="UP000001351"/>
    </source>
</evidence>
<dbReference type="STRING" id="378806.STAUR_8246"/>
<sequence>METVGTFRAVGWVFPIRTGPSAMISSATASPVSSPVIAPQAPVAPAPVQPKQEAATVPSLSQPQDSFQAAPAKVAGPDLVGGTSQAVSAEAAGPQGIAVPELAGPVNKAAASNTDAFNQALRDLKETNAEVTALNAEMQIEQSRHTVLNKAIDSMNESVVKAGSTKRA</sequence>
<reference evidence="4 6" key="1">
    <citation type="submission" date="2006-04" db="EMBL/GenBank/DDBJ databases">
        <authorList>
            <person name="Nierman W.C."/>
        </authorList>
    </citation>
    <scope>NUCLEOTIDE SEQUENCE [LARGE SCALE GENOMIC DNA]</scope>
    <source>
        <strain evidence="4 6">DW4/3-1</strain>
    </source>
</reference>